<name>S7PU66_GLOTA</name>
<sequence length="317" mass="35202">MPTLLAARRVHFDSTQNLIHPLSPTSSLSSLDTDGPETPPSPQPAFLPPVSPHYLSHLRPKTFRKPPPSPLYTFSPGSNSSNSSYGDPVPVPVQPPMAVHPLLAAPDAHRPFLEILDYDLSFPFDPTSLSVLTRSGRLPLPHDVLIKPATSPSVTHLTISLRNFRCPSTWTVHVTPSTATAAPGGGEYGRAPELVPFVTVADVLAHLYTHLRTPVSKLEYDMLEDGMKRRVGESFHRRYTRYAPQPERARRGSVSGRAPSRTTRDGARQRSASLSAVDPRYEEERRKGVKRVDWLQGRTMFGGLKWERGDTWILCPR</sequence>
<evidence type="ECO:0000313" key="4">
    <source>
        <dbReference type="Proteomes" id="UP000030669"/>
    </source>
</evidence>
<feature type="region of interest" description="Disordered" evidence="1">
    <location>
        <begin position="17"/>
        <end position="89"/>
    </location>
</feature>
<dbReference type="OrthoDB" id="3224413at2759"/>
<dbReference type="GeneID" id="19304754"/>
<accession>S7PU66</accession>
<evidence type="ECO:0000259" key="2">
    <source>
        <dbReference type="Pfam" id="PF20415"/>
    </source>
</evidence>
<dbReference type="HOGENOM" id="CLU_877325_0_0_1"/>
<dbReference type="Proteomes" id="UP000030669">
    <property type="component" value="Unassembled WGS sequence"/>
</dbReference>
<organism evidence="3 4">
    <name type="scientific">Gloeophyllum trabeum (strain ATCC 11539 / FP-39264 / Madison 617)</name>
    <name type="common">Brown rot fungus</name>
    <dbReference type="NCBI Taxonomy" id="670483"/>
    <lineage>
        <taxon>Eukaryota</taxon>
        <taxon>Fungi</taxon>
        <taxon>Dikarya</taxon>
        <taxon>Basidiomycota</taxon>
        <taxon>Agaricomycotina</taxon>
        <taxon>Agaricomycetes</taxon>
        <taxon>Gloeophyllales</taxon>
        <taxon>Gloeophyllaceae</taxon>
        <taxon>Gloeophyllum</taxon>
    </lineage>
</organism>
<feature type="domain" description="DUF6699" evidence="2">
    <location>
        <begin position="117"/>
        <end position="306"/>
    </location>
</feature>
<feature type="region of interest" description="Disordered" evidence="1">
    <location>
        <begin position="245"/>
        <end position="282"/>
    </location>
</feature>
<dbReference type="EMBL" id="KB469313">
    <property type="protein sequence ID" value="EPQ50872.1"/>
    <property type="molecule type" value="Genomic_DNA"/>
</dbReference>
<protein>
    <recommendedName>
        <fullName evidence="2">DUF6699 domain-containing protein</fullName>
    </recommendedName>
</protein>
<proteinExistence type="predicted"/>
<dbReference type="RefSeq" id="XP_007870752.1">
    <property type="nucleotide sequence ID" value="XM_007872561.1"/>
</dbReference>
<dbReference type="STRING" id="670483.S7PU66"/>
<dbReference type="OMA" id="AFHERYQ"/>
<feature type="compositionally biased region" description="Low complexity" evidence="1">
    <location>
        <begin position="21"/>
        <end position="33"/>
    </location>
</feature>
<dbReference type="KEGG" id="gtr:GLOTRDRAFT_141347"/>
<dbReference type="eggNOG" id="ENOG502SSHU">
    <property type="taxonomic scope" value="Eukaryota"/>
</dbReference>
<dbReference type="InterPro" id="IPR046522">
    <property type="entry name" value="DUF6699"/>
</dbReference>
<gene>
    <name evidence="3" type="ORF">GLOTRDRAFT_141347</name>
</gene>
<reference evidence="3 4" key="1">
    <citation type="journal article" date="2012" name="Science">
        <title>The Paleozoic origin of enzymatic lignin decomposition reconstructed from 31 fungal genomes.</title>
        <authorList>
            <person name="Floudas D."/>
            <person name="Binder M."/>
            <person name="Riley R."/>
            <person name="Barry K."/>
            <person name="Blanchette R.A."/>
            <person name="Henrissat B."/>
            <person name="Martinez A.T."/>
            <person name="Otillar R."/>
            <person name="Spatafora J.W."/>
            <person name="Yadav J.S."/>
            <person name="Aerts A."/>
            <person name="Benoit I."/>
            <person name="Boyd A."/>
            <person name="Carlson A."/>
            <person name="Copeland A."/>
            <person name="Coutinho P.M."/>
            <person name="de Vries R.P."/>
            <person name="Ferreira P."/>
            <person name="Findley K."/>
            <person name="Foster B."/>
            <person name="Gaskell J."/>
            <person name="Glotzer D."/>
            <person name="Gorecki P."/>
            <person name="Heitman J."/>
            <person name="Hesse C."/>
            <person name="Hori C."/>
            <person name="Igarashi K."/>
            <person name="Jurgens J.A."/>
            <person name="Kallen N."/>
            <person name="Kersten P."/>
            <person name="Kohler A."/>
            <person name="Kuees U."/>
            <person name="Kumar T.K.A."/>
            <person name="Kuo A."/>
            <person name="LaButti K."/>
            <person name="Larrondo L.F."/>
            <person name="Lindquist E."/>
            <person name="Ling A."/>
            <person name="Lombard V."/>
            <person name="Lucas S."/>
            <person name="Lundell T."/>
            <person name="Martin R."/>
            <person name="McLaughlin D.J."/>
            <person name="Morgenstern I."/>
            <person name="Morin E."/>
            <person name="Murat C."/>
            <person name="Nagy L.G."/>
            <person name="Nolan M."/>
            <person name="Ohm R.A."/>
            <person name="Patyshakuliyeva A."/>
            <person name="Rokas A."/>
            <person name="Ruiz-Duenas F.J."/>
            <person name="Sabat G."/>
            <person name="Salamov A."/>
            <person name="Samejima M."/>
            <person name="Schmutz J."/>
            <person name="Slot J.C."/>
            <person name="St John F."/>
            <person name="Stenlid J."/>
            <person name="Sun H."/>
            <person name="Sun S."/>
            <person name="Syed K."/>
            <person name="Tsang A."/>
            <person name="Wiebenga A."/>
            <person name="Young D."/>
            <person name="Pisabarro A."/>
            <person name="Eastwood D.C."/>
            <person name="Martin F."/>
            <person name="Cullen D."/>
            <person name="Grigoriev I.V."/>
            <person name="Hibbett D.S."/>
        </authorList>
    </citation>
    <scope>NUCLEOTIDE SEQUENCE [LARGE SCALE GENOMIC DNA]</scope>
    <source>
        <strain evidence="3 4">ATCC 11539</strain>
    </source>
</reference>
<evidence type="ECO:0000313" key="3">
    <source>
        <dbReference type="EMBL" id="EPQ50872.1"/>
    </source>
</evidence>
<feature type="compositionally biased region" description="Pro residues" evidence="1">
    <location>
        <begin position="37"/>
        <end position="51"/>
    </location>
</feature>
<dbReference type="Pfam" id="PF20415">
    <property type="entry name" value="DUF6699"/>
    <property type="match status" value="1"/>
</dbReference>
<dbReference type="AlphaFoldDB" id="S7PU66"/>
<keyword evidence="4" id="KW-1185">Reference proteome</keyword>
<evidence type="ECO:0000256" key="1">
    <source>
        <dbReference type="SAM" id="MobiDB-lite"/>
    </source>
</evidence>